<dbReference type="InterPro" id="IPR000649">
    <property type="entry name" value="IF-2B-related"/>
</dbReference>
<name>X1C338_9ZZZZ</name>
<evidence type="ECO:0000313" key="1">
    <source>
        <dbReference type="EMBL" id="GAH02451.1"/>
    </source>
</evidence>
<organism evidence="1">
    <name type="scientific">marine sediment metagenome</name>
    <dbReference type="NCBI Taxonomy" id="412755"/>
    <lineage>
        <taxon>unclassified sequences</taxon>
        <taxon>metagenomes</taxon>
        <taxon>ecological metagenomes</taxon>
    </lineage>
</organism>
<dbReference type="PANTHER" id="PTHR43475:SF1">
    <property type="entry name" value="METHYLTHIORIBOSE-1-PHOSPHATE ISOMERASE"/>
    <property type="match status" value="1"/>
</dbReference>
<dbReference type="GO" id="GO:0046523">
    <property type="term" value="F:S-methyl-5-thioribose-1-phosphate isomerase activity"/>
    <property type="evidence" value="ECO:0007669"/>
    <property type="project" value="TreeGrafter"/>
</dbReference>
<reference evidence="1" key="1">
    <citation type="journal article" date="2014" name="Front. Microbiol.">
        <title>High frequency of phylogenetically diverse reductive dehalogenase-homologous genes in deep subseafloor sedimentary metagenomes.</title>
        <authorList>
            <person name="Kawai M."/>
            <person name="Futagami T."/>
            <person name="Toyoda A."/>
            <person name="Takaki Y."/>
            <person name="Nishi S."/>
            <person name="Hori S."/>
            <person name="Arai W."/>
            <person name="Tsubouchi T."/>
            <person name="Morono Y."/>
            <person name="Uchiyama I."/>
            <person name="Ito T."/>
            <person name="Fujiyama A."/>
            <person name="Inagaki F."/>
            <person name="Takami H."/>
        </authorList>
    </citation>
    <scope>NUCLEOTIDE SEQUENCE</scope>
    <source>
        <strain evidence="1">Expedition CK06-06</strain>
    </source>
</reference>
<evidence type="ECO:0008006" key="2">
    <source>
        <dbReference type="Google" id="ProtNLM"/>
    </source>
</evidence>
<dbReference type="AlphaFoldDB" id="X1C338"/>
<protein>
    <recommendedName>
        <fullName evidence="2">S-methyl-5-thioribose-1-phosphate isomerase</fullName>
    </recommendedName>
</protein>
<accession>X1C338</accession>
<dbReference type="EMBL" id="BART01024256">
    <property type="protein sequence ID" value="GAH02451.1"/>
    <property type="molecule type" value="Genomic_DNA"/>
</dbReference>
<dbReference type="GO" id="GO:0019509">
    <property type="term" value="P:L-methionine salvage from methylthioadenosine"/>
    <property type="evidence" value="ECO:0007669"/>
    <property type="project" value="TreeGrafter"/>
</dbReference>
<gene>
    <name evidence="1" type="ORF">S01H4_43881</name>
</gene>
<proteinExistence type="predicted"/>
<dbReference type="PANTHER" id="PTHR43475">
    <property type="entry name" value="METHYLTHIORIBOSE-1-PHOSPHATE ISOMERASE"/>
    <property type="match status" value="1"/>
</dbReference>
<dbReference type="Gene3D" id="3.40.50.10470">
    <property type="entry name" value="Translation initiation factor eif-2b, domain 2"/>
    <property type="match status" value="1"/>
</dbReference>
<comment type="caution">
    <text evidence="1">The sequence shown here is derived from an EMBL/GenBank/DDBJ whole genome shotgun (WGS) entry which is preliminary data.</text>
</comment>
<sequence length="68" mass="7238">MSASFAGTEHRDAREITHPVGRQIAPDGIDVYNPALDVTPAKLITALICENGVIRPVTKGRIAEVVGE</sequence>
<dbReference type="InterPro" id="IPR042529">
    <property type="entry name" value="IF_2B-like_C"/>
</dbReference>
<dbReference type="Pfam" id="PF01008">
    <property type="entry name" value="IF-2B"/>
    <property type="match status" value="1"/>
</dbReference>
<dbReference type="SUPFAM" id="SSF100950">
    <property type="entry name" value="NagB/RpiA/CoA transferase-like"/>
    <property type="match status" value="1"/>
</dbReference>
<dbReference type="InterPro" id="IPR037171">
    <property type="entry name" value="NagB/RpiA_transferase-like"/>
</dbReference>